<dbReference type="RefSeq" id="WP_126021495.1">
    <property type="nucleotide sequence ID" value="NZ_RXFT01000003.1"/>
</dbReference>
<dbReference type="PANTHER" id="PTHR30289:SF1">
    <property type="entry name" value="PEBP (PHOSPHATIDYLETHANOLAMINE-BINDING PROTEIN) FAMILY PROTEIN"/>
    <property type="match status" value="1"/>
</dbReference>
<sequence>MRNCNTRFRTLPHAALPAAALALAGLLAGCAGMSSPVGKGSTGMKVSSSAFADGGTIPAEHAGVGDCGGKNISPPVAWSNLPAKTKSVAVLVFDPDGAAGLGVSHWVAYNIAAERGELKAGEGAAGSNFDFTMGPNVAGTPSYRGMCPPAGDRPHHYVMTVIATELAPGSLPAGLGRDALLAALKGRALGGQSVVGLYSR</sequence>
<proteinExistence type="predicted"/>
<protein>
    <submittedName>
        <fullName evidence="2">YbhB/YbcL family Raf kinase inhibitor-like protein</fullName>
    </submittedName>
</protein>
<dbReference type="NCBIfam" id="TIGR00481">
    <property type="entry name" value="YbhB/YbcL family Raf kinase inhibitor-like protein"/>
    <property type="match status" value="1"/>
</dbReference>
<dbReference type="InterPro" id="IPR005247">
    <property type="entry name" value="YbhB_YbcL/LppC-like"/>
</dbReference>
<dbReference type="SUPFAM" id="SSF49777">
    <property type="entry name" value="PEBP-like"/>
    <property type="match status" value="1"/>
</dbReference>
<dbReference type="OrthoDB" id="9797506at2"/>
<dbReference type="EMBL" id="RXFT01000003">
    <property type="protein sequence ID" value="RUR67329.1"/>
    <property type="molecule type" value="Genomic_DNA"/>
</dbReference>
<dbReference type="Proteomes" id="UP000281118">
    <property type="component" value="Unassembled WGS sequence"/>
</dbReference>
<feature type="signal peptide" evidence="1">
    <location>
        <begin position="1"/>
        <end position="24"/>
    </location>
</feature>
<name>A0A433MH16_9BURK</name>
<dbReference type="CDD" id="cd00865">
    <property type="entry name" value="PEBP_bact_arch"/>
    <property type="match status" value="1"/>
</dbReference>
<comment type="caution">
    <text evidence="2">The sequence shown here is derived from an EMBL/GenBank/DDBJ whole genome shotgun (WGS) entry which is preliminary data.</text>
</comment>
<dbReference type="InterPro" id="IPR036610">
    <property type="entry name" value="PEBP-like_sf"/>
</dbReference>
<feature type="chain" id="PRO_5019450407" evidence="1">
    <location>
        <begin position="25"/>
        <end position="200"/>
    </location>
</feature>
<accession>A0A433MH16</accession>
<evidence type="ECO:0000313" key="3">
    <source>
        <dbReference type="Proteomes" id="UP000281118"/>
    </source>
</evidence>
<dbReference type="Pfam" id="PF01161">
    <property type="entry name" value="PBP"/>
    <property type="match status" value="1"/>
</dbReference>
<dbReference type="AlphaFoldDB" id="A0A433MH16"/>
<evidence type="ECO:0000256" key="1">
    <source>
        <dbReference type="SAM" id="SignalP"/>
    </source>
</evidence>
<organism evidence="2 3">
    <name type="scientific">Variovorax guangxiensis</name>
    <dbReference type="NCBI Taxonomy" id="1775474"/>
    <lineage>
        <taxon>Bacteria</taxon>
        <taxon>Pseudomonadati</taxon>
        <taxon>Pseudomonadota</taxon>
        <taxon>Betaproteobacteria</taxon>
        <taxon>Burkholderiales</taxon>
        <taxon>Comamonadaceae</taxon>
        <taxon>Variovorax</taxon>
    </lineage>
</organism>
<reference evidence="2 3" key="1">
    <citation type="submission" date="2018-12" db="EMBL/GenBank/DDBJ databases">
        <title>The genome sequences of Variovorax guangxiensis DSM 27352.</title>
        <authorList>
            <person name="Gao J."/>
            <person name="Sun J."/>
        </authorList>
    </citation>
    <scope>NUCLEOTIDE SEQUENCE [LARGE SCALE GENOMIC DNA]</scope>
    <source>
        <strain evidence="2 3">DSM 27352</strain>
    </source>
</reference>
<dbReference type="PANTHER" id="PTHR30289">
    <property type="entry name" value="UNCHARACTERIZED PROTEIN YBCL-RELATED"/>
    <property type="match status" value="1"/>
</dbReference>
<dbReference type="PROSITE" id="PS51257">
    <property type="entry name" value="PROKAR_LIPOPROTEIN"/>
    <property type="match status" value="1"/>
</dbReference>
<evidence type="ECO:0000313" key="2">
    <source>
        <dbReference type="EMBL" id="RUR67329.1"/>
    </source>
</evidence>
<gene>
    <name evidence="2" type="ORF">EJP67_09675</name>
</gene>
<dbReference type="Gene3D" id="3.90.280.10">
    <property type="entry name" value="PEBP-like"/>
    <property type="match status" value="1"/>
</dbReference>
<dbReference type="InterPro" id="IPR008914">
    <property type="entry name" value="PEBP"/>
</dbReference>
<keyword evidence="1" id="KW-0732">Signal</keyword>